<evidence type="ECO:0008006" key="3">
    <source>
        <dbReference type="Google" id="ProtNLM"/>
    </source>
</evidence>
<dbReference type="Proteomes" id="UP001317532">
    <property type="component" value="Chromosome"/>
</dbReference>
<dbReference type="KEGG" id="vab:WPS_28850"/>
<keyword evidence="2" id="KW-1185">Reference proteome</keyword>
<name>A0AAN1XYB8_UNVUL</name>
<dbReference type="AlphaFoldDB" id="A0AAN1XYB8"/>
<protein>
    <recommendedName>
        <fullName evidence="3">Quinate 5-dehydrogenase</fullName>
    </recommendedName>
</protein>
<organism evidence="1 2">
    <name type="scientific">Vulcanimicrobium alpinum</name>
    <dbReference type="NCBI Taxonomy" id="3016050"/>
    <lineage>
        <taxon>Bacteria</taxon>
        <taxon>Bacillati</taxon>
        <taxon>Vulcanimicrobiota</taxon>
        <taxon>Vulcanimicrobiia</taxon>
        <taxon>Vulcanimicrobiales</taxon>
        <taxon>Vulcanimicrobiaceae</taxon>
        <taxon>Vulcanimicrobium</taxon>
    </lineage>
</organism>
<evidence type="ECO:0000313" key="1">
    <source>
        <dbReference type="EMBL" id="BDE07609.1"/>
    </source>
</evidence>
<dbReference type="RefSeq" id="WP_317995188.1">
    <property type="nucleotide sequence ID" value="NZ_AP025523.1"/>
</dbReference>
<reference evidence="1 2" key="1">
    <citation type="journal article" date="2022" name="ISME Commun">
        <title>Vulcanimicrobium alpinus gen. nov. sp. nov., the first cultivated representative of the candidate phylum 'Eremiobacterota', is a metabolically versatile aerobic anoxygenic phototroph.</title>
        <authorList>
            <person name="Yabe S."/>
            <person name="Muto K."/>
            <person name="Abe K."/>
            <person name="Yokota A."/>
            <person name="Staudigel H."/>
            <person name="Tebo B.M."/>
        </authorList>
    </citation>
    <scope>NUCLEOTIDE SEQUENCE [LARGE SCALE GENOMIC DNA]</scope>
    <source>
        <strain evidence="1 2">WC8-2</strain>
    </source>
</reference>
<sequence>MKRVVSVSLGSSSRDHRAEVDLLGERFEIARIGVDGSIDRAIAKIKELDGTVDAIGLGGIDVYLYAGSDRYALRDGLRLLAAATATPVVDGSGLKNTLEREAIAFLQDELKIDLRGKRVLMVSALDRFGMAQALVQAGADVIFGDFIFALDLDRPVRGLDEFESMARKYLPDACKLPFQFFYPTGKKQDRAPQAKYPEYYDDAEIIAGDYHFMRQFMPERLDGKTVITNTLTERDIEFLRARGIARLVTTTPDFGGRSFGTNVVEAALVALLGKAWADVTEDDYRDLLARLALRPRVIALRQAQGDGVTV</sequence>
<proteinExistence type="predicted"/>
<evidence type="ECO:0000313" key="2">
    <source>
        <dbReference type="Proteomes" id="UP001317532"/>
    </source>
</evidence>
<dbReference type="EMBL" id="AP025523">
    <property type="protein sequence ID" value="BDE07609.1"/>
    <property type="molecule type" value="Genomic_DNA"/>
</dbReference>
<accession>A0AAN1XYB8</accession>
<gene>
    <name evidence="1" type="ORF">WPS_28850</name>
</gene>